<gene>
    <name evidence="2" type="ORF">COHA_001294</name>
</gene>
<proteinExistence type="predicted"/>
<accession>A0AAD5DVN5</accession>
<protein>
    <submittedName>
        <fullName evidence="2">Uncharacterized protein</fullName>
    </submittedName>
</protein>
<name>A0AAD5DVN5_9CHLO</name>
<dbReference type="Proteomes" id="UP001205105">
    <property type="component" value="Unassembled WGS sequence"/>
</dbReference>
<feature type="region of interest" description="Disordered" evidence="1">
    <location>
        <begin position="23"/>
        <end position="50"/>
    </location>
</feature>
<evidence type="ECO:0000256" key="1">
    <source>
        <dbReference type="SAM" id="MobiDB-lite"/>
    </source>
</evidence>
<reference evidence="2" key="1">
    <citation type="submission" date="2020-11" db="EMBL/GenBank/DDBJ databases">
        <title>Chlorella ohadii genome sequencing and assembly.</title>
        <authorList>
            <person name="Murik O."/>
            <person name="Treves H."/>
            <person name="Kedem I."/>
            <person name="Shotland Y."/>
            <person name="Kaplan A."/>
        </authorList>
    </citation>
    <scope>NUCLEOTIDE SEQUENCE</scope>
    <source>
        <strain evidence="2">1</strain>
    </source>
</reference>
<sequence length="252" mass="26666">MPHCCPLLTCSALSPSPQATRWAWAARASGGPSDSGSSPDGAPSDVPLLSPEEVSEIWGAQAESGSPPPPAEQSALRQALLATVPAMEDIDLVLSLRAWSECIQSGWQPDRNADVQLALAFNLALQTALPDMQPHLVAPAMSSWGLSSLPMNDALEARMAEALQRVMAEGDASEVAWGLYAYAVHLQGPLDEQLWEAVQAGVLRSVHSMDAQELTGLSQALAAGGLGVTPRMAEEIRRAADKLGMEVRSREP</sequence>
<keyword evidence="3" id="KW-1185">Reference proteome</keyword>
<evidence type="ECO:0000313" key="3">
    <source>
        <dbReference type="Proteomes" id="UP001205105"/>
    </source>
</evidence>
<feature type="compositionally biased region" description="Low complexity" evidence="1">
    <location>
        <begin position="25"/>
        <end position="45"/>
    </location>
</feature>
<dbReference type="AlphaFoldDB" id="A0AAD5DVN5"/>
<organism evidence="2 3">
    <name type="scientific">Chlorella ohadii</name>
    <dbReference type="NCBI Taxonomy" id="2649997"/>
    <lineage>
        <taxon>Eukaryota</taxon>
        <taxon>Viridiplantae</taxon>
        <taxon>Chlorophyta</taxon>
        <taxon>core chlorophytes</taxon>
        <taxon>Trebouxiophyceae</taxon>
        <taxon>Chlorellales</taxon>
        <taxon>Chlorellaceae</taxon>
        <taxon>Chlorella clade</taxon>
        <taxon>Chlorella</taxon>
    </lineage>
</organism>
<comment type="caution">
    <text evidence="2">The sequence shown here is derived from an EMBL/GenBank/DDBJ whole genome shotgun (WGS) entry which is preliminary data.</text>
</comment>
<dbReference type="EMBL" id="JADXDR010000020">
    <property type="protein sequence ID" value="KAI7845252.1"/>
    <property type="molecule type" value="Genomic_DNA"/>
</dbReference>
<evidence type="ECO:0000313" key="2">
    <source>
        <dbReference type="EMBL" id="KAI7845252.1"/>
    </source>
</evidence>